<organism evidence="1 2">
    <name type="scientific">Toxocara canis</name>
    <name type="common">Canine roundworm</name>
    <dbReference type="NCBI Taxonomy" id="6265"/>
    <lineage>
        <taxon>Eukaryota</taxon>
        <taxon>Metazoa</taxon>
        <taxon>Ecdysozoa</taxon>
        <taxon>Nematoda</taxon>
        <taxon>Chromadorea</taxon>
        <taxon>Rhabditida</taxon>
        <taxon>Spirurina</taxon>
        <taxon>Ascaridomorpha</taxon>
        <taxon>Ascaridoidea</taxon>
        <taxon>Toxocaridae</taxon>
        <taxon>Toxocara</taxon>
    </lineage>
</organism>
<feature type="non-terminal residue" evidence="1">
    <location>
        <position position="141"/>
    </location>
</feature>
<gene>
    <name evidence="1" type="ORF">Tcan_01005</name>
</gene>
<dbReference type="Proteomes" id="UP000031036">
    <property type="component" value="Unassembled WGS sequence"/>
</dbReference>
<dbReference type="AlphaFoldDB" id="A0A0B2VWX1"/>
<comment type="caution">
    <text evidence="1">The sequence shown here is derived from an EMBL/GenBank/DDBJ whole genome shotgun (WGS) entry which is preliminary data.</text>
</comment>
<keyword evidence="2" id="KW-1185">Reference proteome</keyword>
<name>A0A0B2VWX1_TOXCA</name>
<proteinExistence type="predicted"/>
<accession>A0A0B2VWX1</accession>
<feature type="non-terminal residue" evidence="1">
    <location>
        <position position="1"/>
    </location>
</feature>
<dbReference type="EMBL" id="JPKZ01000272">
    <property type="protein sequence ID" value="KHN88046.1"/>
    <property type="molecule type" value="Genomic_DNA"/>
</dbReference>
<protein>
    <submittedName>
        <fullName evidence="1">Uncharacterized protein</fullName>
    </submittedName>
</protein>
<evidence type="ECO:0000313" key="1">
    <source>
        <dbReference type="EMBL" id="KHN88046.1"/>
    </source>
</evidence>
<reference evidence="1 2" key="1">
    <citation type="submission" date="2014-11" db="EMBL/GenBank/DDBJ databases">
        <title>Genetic blueprint of the zoonotic pathogen Toxocara canis.</title>
        <authorList>
            <person name="Zhu X.-Q."/>
            <person name="Korhonen P.K."/>
            <person name="Cai H."/>
            <person name="Young N.D."/>
            <person name="Nejsum P."/>
            <person name="von Samson-Himmelstjerna G."/>
            <person name="Boag P.R."/>
            <person name="Tan P."/>
            <person name="Li Q."/>
            <person name="Min J."/>
            <person name="Yang Y."/>
            <person name="Wang X."/>
            <person name="Fang X."/>
            <person name="Hall R.S."/>
            <person name="Hofmann A."/>
            <person name="Sternberg P.W."/>
            <person name="Jex A.R."/>
            <person name="Gasser R.B."/>
        </authorList>
    </citation>
    <scope>NUCLEOTIDE SEQUENCE [LARGE SCALE GENOMIC DNA]</scope>
    <source>
        <strain evidence="1">PN_DK_2014</strain>
    </source>
</reference>
<evidence type="ECO:0000313" key="2">
    <source>
        <dbReference type="Proteomes" id="UP000031036"/>
    </source>
</evidence>
<sequence length="141" mass="16128">SNPCEYITRPGNSGLRIKLLLPQCTFASAYFGFLLHAILQNKTWISELTKFYLDPTQTEWQACLPYAKRNTLVLYCGAKGHSTPTKSTPSLVTRSNESLPHPGTSFMRTRTVRALRKQKRLARTLRNVPRHLMALRRRIAL</sequence>